<evidence type="ECO:0000313" key="7">
    <source>
        <dbReference type="Proteomes" id="UP000054859"/>
    </source>
</evidence>
<accession>A0A0W0R4L8</accession>
<dbReference type="RefSeq" id="WP_058461728.1">
    <property type="nucleotide sequence ID" value="NZ_CAAAHS010000007.1"/>
</dbReference>
<keyword evidence="1" id="KW-0645">Protease</keyword>
<dbReference type="Proteomes" id="UP000281170">
    <property type="component" value="Plasmid 22"/>
</dbReference>
<evidence type="ECO:0000259" key="4">
    <source>
        <dbReference type="Pfam" id="PF07687"/>
    </source>
</evidence>
<dbReference type="EMBL" id="LR134431">
    <property type="protein sequence ID" value="VEH85769.1"/>
    <property type="molecule type" value="Genomic_DNA"/>
</dbReference>
<name>A0A0W0R4L8_9GAMM</name>
<dbReference type="PATRIC" id="fig|45056.6.peg.696"/>
<dbReference type="Gene3D" id="3.40.630.10">
    <property type="entry name" value="Zn peptidases"/>
    <property type="match status" value="1"/>
</dbReference>
<dbReference type="Gene3D" id="3.30.70.360">
    <property type="match status" value="1"/>
</dbReference>
<organism evidence="5 7">
    <name type="scientific">Legionella adelaidensis</name>
    <dbReference type="NCBI Taxonomy" id="45056"/>
    <lineage>
        <taxon>Bacteria</taxon>
        <taxon>Pseudomonadati</taxon>
        <taxon>Pseudomonadota</taxon>
        <taxon>Gammaproteobacteria</taxon>
        <taxon>Legionellales</taxon>
        <taxon>Legionellaceae</taxon>
        <taxon>Legionella</taxon>
    </lineage>
</organism>
<dbReference type="PANTHER" id="PTHR43270:SF4">
    <property type="entry name" value="CARNOSINE DIPEPTIDASE 2, ISOFORM A"/>
    <property type="match status" value="1"/>
</dbReference>
<dbReference type="Proteomes" id="UP000054859">
    <property type="component" value="Unassembled WGS sequence"/>
</dbReference>
<keyword evidence="2" id="KW-0479">Metal-binding</keyword>
<dbReference type="OrthoDB" id="9761532at2"/>
<dbReference type="STRING" id="45056.Lade_0674"/>
<geneLocation type="plasmid" evidence="6 8">
    <name>22</name>
</geneLocation>
<sequence length="469" mass="51480">MLKPHKLLEYINAQWDEEILPTLVEYIKIPNKSPLFDPDWQKNGYMEKAVALIVNWCKSHSPKKMNLEILRLKNRTPVILIDIPGEANKEVLLYGHLDKQPEMAGWRNDLGPWKPVLENGRLYGRGGADDGYAVFSAITAINALQQQGVPHGHCKILIEASEESGSSDLPFYIEAFKEKLGTPHLIVCLDSGAGNYEQLWVTTSLRGDVAGELKVELLTEGVHSGYGSGIVADSFRVARELLSRLEEESTGHVKLQELHCQIPPDRVSEAAECAAVLGKGIIDSLPLHPGVQSIETNEQELLLNRTWRPALTVTGARGLPPISNAGNVLRPETALKFSMRLPPIVDAKEAAKVISTVLTENPPYNAKVSVTIFSASTGWDAPHTAPWLREGIHGASESFYQKPAVFMGEGGTIPFMAMLGKEFPEAQYMITGVLGPHSNAHGPNEFLHLDMAKKITACVAFVIHKQAES</sequence>
<protein>
    <submittedName>
        <fullName evidence="5">Succinyl-diaminopimelate desuccinylase</fullName>
    </submittedName>
</protein>
<reference evidence="5 7" key="1">
    <citation type="submission" date="2015-11" db="EMBL/GenBank/DDBJ databases">
        <title>Identification of large and diverse effector repertoires of 38 Legionella species.</title>
        <authorList>
            <person name="Burstein D."/>
            <person name="Amaro F."/>
            <person name="Zusman T."/>
            <person name="Lifshitz Z."/>
            <person name="Cohen O."/>
            <person name="Gilbert J.A."/>
            <person name="Pupko T."/>
            <person name="Shuman H.A."/>
            <person name="Segal G."/>
        </authorList>
    </citation>
    <scope>NUCLEOTIDE SEQUENCE [LARGE SCALE GENOMIC DNA]</scope>
    <source>
        <strain evidence="5 7">1762-AUS-E</strain>
    </source>
</reference>
<dbReference type="EMBL" id="LNKA01000001">
    <property type="protein sequence ID" value="KTC66016.1"/>
    <property type="molecule type" value="Genomic_DNA"/>
</dbReference>
<evidence type="ECO:0000256" key="1">
    <source>
        <dbReference type="ARBA" id="ARBA00022670"/>
    </source>
</evidence>
<dbReference type="SUPFAM" id="SSF53187">
    <property type="entry name" value="Zn-dependent exopeptidases"/>
    <property type="match status" value="1"/>
</dbReference>
<dbReference type="Pfam" id="PF07687">
    <property type="entry name" value="M20_dimer"/>
    <property type="match status" value="1"/>
</dbReference>
<dbReference type="Pfam" id="PF01546">
    <property type="entry name" value="Peptidase_M20"/>
    <property type="match status" value="1"/>
</dbReference>
<gene>
    <name evidence="5" type="ORF">Lade_0674</name>
    <name evidence="6" type="ORF">NCTC12735_01405</name>
</gene>
<dbReference type="InterPro" id="IPR011650">
    <property type="entry name" value="Peptidase_M20_dimer"/>
</dbReference>
<evidence type="ECO:0000313" key="5">
    <source>
        <dbReference type="EMBL" id="KTC66016.1"/>
    </source>
</evidence>
<keyword evidence="7" id="KW-1185">Reference proteome</keyword>
<dbReference type="GO" id="GO:0008233">
    <property type="term" value="F:peptidase activity"/>
    <property type="evidence" value="ECO:0007669"/>
    <property type="project" value="UniProtKB-KW"/>
</dbReference>
<dbReference type="InterPro" id="IPR051458">
    <property type="entry name" value="Cyt/Met_Dipeptidase"/>
</dbReference>
<feature type="domain" description="Peptidase M20 dimerisation" evidence="4">
    <location>
        <begin position="215"/>
        <end position="361"/>
    </location>
</feature>
<evidence type="ECO:0000313" key="8">
    <source>
        <dbReference type="Proteomes" id="UP000281170"/>
    </source>
</evidence>
<keyword evidence="6" id="KW-0614">Plasmid</keyword>
<evidence type="ECO:0000256" key="2">
    <source>
        <dbReference type="ARBA" id="ARBA00022723"/>
    </source>
</evidence>
<dbReference type="AlphaFoldDB" id="A0A0W0R4L8"/>
<dbReference type="PANTHER" id="PTHR43270">
    <property type="entry name" value="BETA-ALA-HIS DIPEPTIDASE"/>
    <property type="match status" value="1"/>
</dbReference>
<evidence type="ECO:0000313" key="6">
    <source>
        <dbReference type="EMBL" id="VEH85769.1"/>
    </source>
</evidence>
<dbReference type="InterPro" id="IPR002933">
    <property type="entry name" value="Peptidase_M20"/>
</dbReference>
<dbReference type="GO" id="GO:0006508">
    <property type="term" value="P:proteolysis"/>
    <property type="evidence" value="ECO:0007669"/>
    <property type="project" value="UniProtKB-KW"/>
</dbReference>
<dbReference type="CDD" id="cd05682">
    <property type="entry name" value="M20_dipept_dapE"/>
    <property type="match status" value="1"/>
</dbReference>
<evidence type="ECO:0000256" key="3">
    <source>
        <dbReference type="ARBA" id="ARBA00022801"/>
    </source>
</evidence>
<proteinExistence type="predicted"/>
<reference evidence="6 8" key="2">
    <citation type="submission" date="2018-12" db="EMBL/GenBank/DDBJ databases">
        <authorList>
            <consortium name="Pathogen Informatics"/>
        </authorList>
    </citation>
    <scope>NUCLEOTIDE SEQUENCE [LARGE SCALE GENOMIC DNA]</scope>
    <source>
        <strain evidence="6 8">NCTC12735</strain>
        <plasmid evidence="8">22</plasmid>
    </source>
</reference>
<keyword evidence="3" id="KW-0378">Hydrolase</keyword>
<dbReference type="KEGG" id="ladl:NCTC12735_01405"/>
<dbReference type="GO" id="GO:0046872">
    <property type="term" value="F:metal ion binding"/>
    <property type="evidence" value="ECO:0007669"/>
    <property type="project" value="UniProtKB-KW"/>
</dbReference>